<dbReference type="AlphaFoldDB" id="A0A4Y2FRJ6"/>
<dbReference type="EMBL" id="BGPR01001021">
    <property type="protein sequence ID" value="GBM43176.1"/>
    <property type="molecule type" value="Genomic_DNA"/>
</dbReference>
<keyword evidence="3" id="KW-1185">Reference proteome</keyword>
<name>A0A4Y2FRJ6_ARAVE</name>
<comment type="caution">
    <text evidence="2">The sequence shown here is derived from an EMBL/GenBank/DDBJ whole genome shotgun (WGS) entry which is preliminary data.</text>
</comment>
<reference evidence="2 3" key="1">
    <citation type="journal article" date="2019" name="Sci. Rep.">
        <title>Orb-weaving spider Araneus ventricosus genome elucidates the spidroin gene catalogue.</title>
        <authorList>
            <person name="Kono N."/>
            <person name="Nakamura H."/>
            <person name="Ohtoshi R."/>
            <person name="Moran D.A.P."/>
            <person name="Shinohara A."/>
            <person name="Yoshida Y."/>
            <person name="Fujiwara M."/>
            <person name="Mori M."/>
            <person name="Tomita M."/>
            <person name="Arakawa K."/>
        </authorList>
    </citation>
    <scope>NUCLEOTIDE SEQUENCE [LARGE SCALE GENOMIC DNA]</scope>
</reference>
<evidence type="ECO:0000313" key="3">
    <source>
        <dbReference type="Proteomes" id="UP000499080"/>
    </source>
</evidence>
<evidence type="ECO:0000256" key="1">
    <source>
        <dbReference type="SAM" id="MobiDB-lite"/>
    </source>
</evidence>
<dbReference type="OrthoDB" id="412981at2759"/>
<accession>A0A4Y2FRJ6</accession>
<dbReference type="Proteomes" id="UP000499080">
    <property type="component" value="Unassembled WGS sequence"/>
</dbReference>
<sequence length="105" mass="12476">MLWPLISYTSPVWGAAANIHMQSLEKMQNITVREIARQPWYIRNHNIRKDLCLPTIQDYFKHIAKRFFRKIDASTNIALQNIPSYDPRGNRNRRRPLPSLFFLPP</sequence>
<proteinExistence type="predicted"/>
<organism evidence="2 3">
    <name type="scientific">Araneus ventricosus</name>
    <name type="common">Orbweaver spider</name>
    <name type="synonym">Epeira ventricosa</name>
    <dbReference type="NCBI Taxonomy" id="182803"/>
    <lineage>
        <taxon>Eukaryota</taxon>
        <taxon>Metazoa</taxon>
        <taxon>Ecdysozoa</taxon>
        <taxon>Arthropoda</taxon>
        <taxon>Chelicerata</taxon>
        <taxon>Arachnida</taxon>
        <taxon>Araneae</taxon>
        <taxon>Araneomorphae</taxon>
        <taxon>Entelegynae</taxon>
        <taxon>Araneoidea</taxon>
        <taxon>Araneidae</taxon>
        <taxon>Araneus</taxon>
    </lineage>
</organism>
<feature type="region of interest" description="Disordered" evidence="1">
    <location>
        <begin position="83"/>
        <end position="105"/>
    </location>
</feature>
<protein>
    <submittedName>
        <fullName evidence="2">Uncharacterized protein</fullName>
    </submittedName>
</protein>
<gene>
    <name evidence="2" type="ORF">AVEN_50100_1</name>
</gene>
<evidence type="ECO:0000313" key="2">
    <source>
        <dbReference type="EMBL" id="GBM43176.1"/>
    </source>
</evidence>